<evidence type="ECO:0000313" key="10">
    <source>
        <dbReference type="Proteomes" id="UP000198211"/>
    </source>
</evidence>
<evidence type="ECO:0000256" key="6">
    <source>
        <dbReference type="ARBA" id="ARBA00023026"/>
    </source>
</evidence>
<feature type="chain" id="PRO_5012466085" evidence="7">
    <location>
        <begin position="21"/>
        <end position="216"/>
    </location>
</feature>
<keyword evidence="10" id="KW-1185">Reference proteome</keyword>
<protein>
    <submittedName>
        <fullName evidence="9">Avirulence (Avh) protein</fullName>
    </submittedName>
</protein>
<proteinExistence type="inferred from homology"/>
<evidence type="ECO:0000256" key="7">
    <source>
        <dbReference type="SAM" id="SignalP"/>
    </source>
</evidence>
<comment type="caution">
    <text evidence="9">The sequence shown here is derived from an EMBL/GenBank/DDBJ whole genome shotgun (WGS) entry which is preliminary data.</text>
</comment>
<dbReference type="InterPro" id="IPR054463">
    <property type="entry name" value="PexRD54_WY"/>
</dbReference>
<accession>A0A225VHM0</accession>
<dbReference type="AlphaFoldDB" id="A0A225VHM0"/>
<evidence type="ECO:0000256" key="2">
    <source>
        <dbReference type="ARBA" id="ARBA00004613"/>
    </source>
</evidence>
<feature type="domain" description="RxLR effector PexRD54 WY" evidence="8">
    <location>
        <begin position="128"/>
        <end position="168"/>
    </location>
</feature>
<dbReference type="Pfam" id="PF22748">
    <property type="entry name" value="PexRD54_WY"/>
    <property type="match status" value="1"/>
</dbReference>
<dbReference type="OrthoDB" id="114717at2759"/>
<dbReference type="Proteomes" id="UP000198211">
    <property type="component" value="Unassembled WGS sequence"/>
</dbReference>
<organism evidence="9 10">
    <name type="scientific">Phytophthora megakarya</name>
    <dbReference type="NCBI Taxonomy" id="4795"/>
    <lineage>
        <taxon>Eukaryota</taxon>
        <taxon>Sar</taxon>
        <taxon>Stramenopiles</taxon>
        <taxon>Oomycota</taxon>
        <taxon>Peronosporomycetes</taxon>
        <taxon>Peronosporales</taxon>
        <taxon>Peronosporaceae</taxon>
        <taxon>Phytophthora</taxon>
    </lineage>
</organism>
<dbReference type="EMBL" id="NBNE01004606">
    <property type="protein sequence ID" value="OWZ05106.1"/>
    <property type="molecule type" value="Genomic_DNA"/>
</dbReference>
<evidence type="ECO:0000256" key="3">
    <source>
        <dbReference type="ARBA" id="ARBA00010400"/>
    </source>
</evidence>
<keyword evidence="6" id="KW-0843">Virulence</keyword>
<evidence type="ECO:0000256" key="1">
    <source>
        <dbReference type="ARBA" id="ARBA00004340"/>
    </source>
</evidence>
<evidence type="ECO:0000259" key="8">
    <source>
        <dbReference type="Pfam" id="PF22748"/>
    </source>
</evidence>
<comment type="similarity">
    <text evidence="3">Belongs to the RxLR effector family.</text>
</comment>
<gene>
    <name evidence="9" type="ORF">PHMEG_00022868</name>
</gene>
<keyword evidence="4" id="KW-0964">Secreted</keyword>
<evidence type="ECO:0000256" key="4">
    <source>
        <dbReference type="ARBA" id="ARBA00022525"/>
    </source>
</evidence>
<dbReference type="GO" id="GO:0005576">
    <property type="term" value="C:extracellular region"/>
    <property type="evidence" value="ECO:0007669"/>
    <property type="project" value="UniProtKB-SubCell"/>
</dbReference>
<name>A0A225VHM0_9STRA</name>
<evidence type="ECO:0000313" key="9">
    <source>
        <dbReference type="EMBL" id="OWZ05106.1"/>
    </source>
</evidence>
<sequence>MKLNYFVLLVFVIFASSVVAASAMNRSKPVLLERSLRLTPLKESTKTLESWAKNNKSPEAVLTRLKLSNGGDDLLQNRHLSTWVTYMTLLDKTNIQLRYTDEVLPNMILAAKKVSSAEDIATKLQNSQVQTWKSADTAPDDLFNLLQLNKAGNKFFGSPEFPLWVKYVNRGEVETISSTLSSHYMIAVLAQLLVAAKQISGTENIATKLQVEQLRT</sequence>
<evidence type="ECO:0000256" key="5">
    <source>
        <dbReference type="ARBA" id="ARBA00022729"/>
    </source>
</evidence>
<comment type="subcellular location">
    <subcellularLocation>
        <location evidence="1">Host cell</location>
    </subcellularLocation>
    <subcellularLocation>
        <location evidence="2">Secreted</location>
    </subcellularLocation>
</comment>
<dbReference type="GO" id="GO:0043657">
    <property type="term" value="C:host cell"/>
    <property type="evidence" value="ECO:0007669"/>
    <property type="project" value="UniProtKB-SubCell"/>
</dbReference>
<keyword evidence="5 7" id="KW-0732">Signal</keyword>
<reference evidence="10" key="1">
    <citation type="submission" date="2017-03" db="EMBL/GenBank/DDBJ databases">
        <title>Phytopthora megakarya and P. palmivora, two closely related causual agents of cacao black pod achieved similar genome size and gene model numbers by different mechanisms.</title>
        <authorList>
            <person name="Ali S."/>
            <person name="Shao J."/>
            <person name="Larry D.J."/>
            <person name="Kronmiller B."/>
            <person name="Shen D."/>
            <person name="Strem M.D."/>
            <person name="Melnick R.L."/>
            <person name="Guiltinan M.J."/>
            <person name="Tyler B.M."/>
            <person name="Meinhardt L.W."/>
            <person name="Bailey B.A."/>
        </authorList>
    </citation>
    <scope>NUCLEOTIDE SEQUENCE [LARGE SCALE GENOMIC DNA]</scope>
    <source>
        <strain evidence="10">zdho120</strain>
    </source>
</reference>
<feature type="signal peptide" evidence="7">
    <location>
        <begin position="1"/>
        <end position="20"/>
    </location>
</feature>